<name>A0AC61MZN0_9FIRM</name>
<accession>A0AC61MZN0</accession>
<keyword evidence="2" id="KW-1185">Reference proteome</keyword>
<evidence type="ECO:0000313" key="1">
    <source>
        <dbReference type="EMBL" id="QQK09149.1"/>
    </source>
</evidence>
<protein>
    <submittedName>
        <fullName evidence="1">tRNA dihydrouridine synthase DusB</fullName>
    </submittedName>
</protein>
<dbReference type="EMBL" id="CP066744">
    <property type="protein sequence ID" value="QQK09149.1"/>
    <property type="molecule type" value="Genomic_DNA"/>
</dbReference>
<dbReference type="Proteomes" id="UP000595814">
    <property type="component" value="Chromosome"/>
</dbReference>
<evidence type="ECO:0000313" key="2">
    <source>
        <dbReference type="Proteomes" id="UP000595814"/>
    </source>
</evidence>
<proteinExistence type="predicted"/>
<organism evidence="1 2">
    <name type="scientific">Miniphocaeibacter halophilus</name>
    <dbReference type="NCBI Taxonomy" id="2931922"/>
    <lineage>
        <taxon>Bacteria</taxon>
        <taxon>Bacillati</taxon>
        <taxon>Bacillota</taxon>
        <taxon>Tissierellia</taxon>
        <taxon>Tissierellales</taxon>
        <taxon>Peptoniphilaceae</taxon>
        <taxon>Miniphocaeibacter</taxon>
    </lineage>
</organism>
<sequence length="324" mass="36306">MKIGNLELNNNVFMAPLAGITDAAFREIVSEMGSGLNFTEMISAKGLYYKDKGTNRLLKISNKETTLGVQIFGNDPYIMSEVVKRYINENESISMVDINMGCPAPKIVKNGEGSALMKDLSLAEKVIKAVVKASEKDVSVKFRLGWDDNSINYLEMGKIAEYCGVSMVTLHPRTRKAYYSGKANWDAIRQLKEELSVPVIGNGDLNTCTDIENMFKLTKCNGVSLGRGALQNPFLFTGTNYVPTLKEIIELIKKHYALKINLIGERVAIKEMRKHVAWYLKGQRNSNILKNEINTLNDLNEIFAKLDLFLESSNEVENVNLFVN</sequence>
<reference evidence="1 2" key="1">
    <citation type="journal article" date="2022" name="Int. J. Syst. Evol. Microbiol.">
        <title>Miniphocaeibacter halophilus sp. nov., an ammonium-tolerant acetate-producing bacterium isolated from a biogas system.</title>
        <authorList>
            <person name="Schnurer A."/>
            <person name="Singh A."/>
            <person name="Bi S."/>
            <person name="Qiao W."/>
            <person name="Westerholm M."/>
        </authorList>
    </citation>
    <scope>NUCLEOTIDE SEQUENCE [LARGE SCALE GENOMIC DNA]</scope>
    <source>
        <strain evidence="1 2">AMB_01</strain>
    </source>
</reference>
<gene>
    <name evidence="1" type="primary">dusB</name>
    <name evidence="1" type="ORF">JFY71_11815</name>
</gene>